<dbReference type="EMBL" id="CP002857">
    <property type="protein sequence ID" value="AEI09764.1"/>
    <property type="molecule type" value="Genomic_DNA"/>
</dbReference>
<dbReference type="RefSeq" id="WP_013888774.1">
    <property type="nucleotide sequence ID" value="NC_015673.1"/>
</dbReference>
<feature type="signal peptide" evidence="2">
    <location>
        <begin position="1"/>
        <end position="31"/>
    </location>
</feature>
<feature type="chain" id="PRO_5003368965" evidence="2">
    <location>
        <begin position="32"/>
        <end position="181"/>
    </location>
</feature>
<dbReference type="Proteomes" id="UP000000492">
    <property type="component" value="Chromosome"/>
</dbReference>
<evidence type="ECO:0000313" key="4">
    <source>
        <dbReference type="Proteomes" id="UP000000492"/>
    </source>
</evidence>
<organism evidence="3 4">
    <name type="scientific">Corynebacterium resistens (strain DSM 45100 / JCM 12819 / GTC 2026 / SICGH 158)</name>
    <dbReference type="NCBI Taxonomy" id="662755"/>
    <lineage>
        <taxon>Bacteria</taxon>
        <taxon>Bacillati</taxon>
        <taxon>Actinomycetota</taxon>
        <taxon>Actinomycetes</taxon>
        <taxon>Mycobacteriales</taxon>
        <taxon>Corynebacteriaceae</taxon>
        <taxon>Corynebacterium</taxon>
    </lineage>
</organism>
<name>F8DZ78_CORRG</name>
<evidence type="ECO:0000313" key="3">
    <source>
        <dbReference type="EMBL" id="AEI09764.1"/>
    </source>
</evidence>
<dbReference type="eggNOG" id="ENOG5031JGB">
    <property type="taxonomic scope" value="Bacteria"/>
</dbReference>
<proteinExistence type="predicted"/>
<dbReference type="STRING" id="662755.CRES_1409"/>
<evidence type="ECO:0000256" key="1">
    <source>
        <dbReference type="SAM" id="MobiDB-lite"/>
    </source>
</evidence>
<gene>
    <name evidence="3" type="ordered locus">CRES_1409</name>
</gene>
<dbReference type="KEGG" id="crd:CRES_1409"/>
<accession>F8DZ78</accession>
<dbReference type="HOGENOM" id="CLU_098223_1_0_11"/>
<dbReference type="AlphaFoldDB" id="F8DZ78"/>
<feature type="compositionally biased region" description="Low complexity" evidence="1">
    <location>
        <begin position="100"/>
        <end position="130"/>
    </location>
</feature>
<evidence type="ECO:0000256" key="2">
    <source>
        <dbReference type="SAM" id="SignalP"/>
    </source>
</evidence>
<feature type="region of interest" description="Disordered" evidence="1">
    <location>
        <begin position="97"/>
        <end position="138"/>
    </location>
</feature>
<protein>
    <submittedName>
        <fullName evidence="3">Secreted protein</fullName>
    </submittedName>
</protein>
<dbReference type="OrthoDB" id="4426766at2"/>
<keyword evidence="2" id="KW-0732">Signal</keyword>
<reference evidence="3 4" key="1">
    <citation type="journal article" date="2012" name="BMC Genomics">
        <title>Complete genome sequence, lifestyle, and multi-drug resistance of the human pathogen Corynebacterium resistens DSM 45100 isolated from blood samples of a leukemia patient.</title>
        <authorList>
            <person name="Schroder J."/>
            <person name="Maus I."/>
            <person name="Meyer K."/>
            <person name="Wordemann S."/>
            <person name="Blom J."/>
            <person name="Jaenicke S."/>
            <person name="Schneider J."/>
            <person name="Trost E."/>
            <person name="Tauch A."/>
        </authorList>
    </citation>
    <scope>NUCLEOTIDE SEQUENCE [LARGE SCALE GENOMIC DNA]</scope>
    <source>
        <strain evidence="4">DSM 45100 / JCM 12819 / CCUG 50093 / GTC 2026 / SICGH 158</strain>
    </source>
</reference>
<sequence>MSFFTPHFKRAATSVAMAGLVMTAAPAAAHADTVDRALAALPKGQISCAQAQKYWTNTADYNRKVSQARTLAMVDPRGPQILAALARVDEAANRCGLKGGARPAAPAKPTNNKPAPRPQANKPAPAPAKKPAAKKPAKRAFEIIPGAPVAQTVHVPNFGDVKIPNLWEMVRNWLKGFGIRI</sequence>
<keyword evidence="4" id="KW-1185">Reference proteome</keyword>